<keyword evidence="1" id="KW-1133">Transmembrane helix</keyword>
<accession>A0ABX6F7N4</accession>
<evidence type="ECO:0000313" key="2">
    <source>
        <dbReference type="EMBL" id="QGR70515.1"/>
    </source>
</evidence>
<feature type="transmembrane region" description="Helical" evidence="1">
    <location>
        <begin position="6"/>
        <end position="23"/>
    </location>
</feature>
<dbReference type="GeneID" id="58046406"/>
<dbReference type="RefSeq" id="WP_032905650.1">
    <property type="nucleotide sequence ID" value="NZ_CBCSII010000015.1"/>
</dbReference>
<evidence type="ECO:0000256" key="1">
    <source>
        <dbReference type="SAM" id="Phobius"/>
    </source>
</evidence>
<gene>
    <name evidence="2" type="ORF">FOC37_09050</name>
</gene>
<keyword evidence="3" id="KW-1185">Reference proteome</keyword>
<dbReference type="InterPro" id="IPR008473">
    <property type="entry name" value="Phage_holin_3_7"/>
</dbReference>
<reference evidence="2 3" key="1">
    <citation type="submission" date="2019-11" db="EMBL/GenBank/DDBJ databases">
        <title>FDA dAtabase for Regulatory Grade micrObial Sequences (FDA-ARGOS): Supporting development and validation of Infectious Disease Dx tests.</title>
        <authorList>
            <person name="Patel R."/>
            <person name="Rucinski S."/>
            <person name="Tallon L."/>
            <person name="Sadzewicz L."/>
            <person name="Vavikolanu K."/>
            <person name="Mehta A."/>
            <person name="Aluvathingal J."/>
            <person name="Nadendla S."/>
            <person name="Nandy P."/>
            <person name="Geyer C."/>
            <person name="Yan Y."/>
            <person name="Sichtig H."/>
        </authorList>
    </citation>
    <scope>NUCLEOTIDE SEQUENCE [LARGE SCALE GENOMIC DNA]</scope>
    <source>
        <strain evidence="2 3">FDAARGOS_729</strain>
    </source>
</reference>
<keyword evidence="1" id="KW-0472">Membrane</keyword>
<organism evidence="2 3">
    <name type="scientific">Yersinia intermedia</name>
    <dbReference type="NCBI Taxonomy" id="631"/>
    <lineage>
        <taxon>Bacteria</taxon>
        <taxon>Pseudomonadati</taxon>
        <taxon>Pseudomonadota</taxon>
        <taxon>Gammaproteobacteria</taxon>
        <taxon>Enterobacterales</taxon>
        <taxon>Yersiniaceae</taxon>
        <taxon>Yersinia</taxon>
    </lineage>
</organism>
<proteinExistence type="predicted"/>
<keyword evidence="1" id="KW-0812">Transmembrane</keyword>
<feature type="transmembrane region" description="Helical" evidence="1">
    <location>
        <begin position="35"/>
        <end position="56"/>
    </location>
</feature>
<dbReference type="Pfam" id="PF05449">
    <property type="entry name" value="Phage_holin_3_7"/>
    <property type="match status" value="1"/>
</dbReference>
<name>A0ABX6F7N4_YERIN</name>
<dbReference type="Proteomes" id="UP000424966">
    <property type="component" value="Chromosome"/>
</dbReference>
<dbReference type="EMBL" id="CP046294">
    <property type="protein sequence ID" value="QGR70515.1"/>
    <property type="molecule type" value="Genomic_DNA"/>
</dbReference>
<sequence>MVTHDPETLINAVVCAVIFIRVFSFRRNGTEYVRWGAYLAWGLMFATGSVAIRIALGAYEGTTDPAELFINIVLCLLVLRAKGNVVQLFKVKRGGNV</sequence>
<protein>
    <submittedName>
        <fullName evidence="2">Phage holin family protein</fullName>
    </submittedName>
</protein>
<evidence type="ECO:0000313" key="3">
    <source>
        <dbReference type="Proteomes" id="UP000424966"/>
    </source>
</evidence>